<keyword evidence="4 8" id="KW-0697">Rotamase</keyword>
<dbReference type="Gene3D" id="2.40.100.10">
    <property type="entry name" value="Cyclophilin-like"/>
    <property type="match status" value="1"/>
</dbReference>
<dbReference type="PROSITE" id="PS50102">
    <property type="entry name" value="RRM"/>
    <property type="match status" value="1"/>
</dbReference>
<keyword evidence="3 7" id="KW-0694">RNA-binding</keyword>
<comment type="subcellular location">
    <subcellularLocation>
        <location evidence="2 8">Nucleus</location>
    </subcellularLocation>
</comment>
<accession>A0ABQ7S6V7</accession>
<sequence length="326" mass="37094">MAVVVETSLGDITIDLYVKQRPKCCFNFLKLCKIKYYNYCMFFEIKKNFTARSGDPTNQGDGGQSIYAHSPQSNSLFEAESAPRIKHSRKGLISMVNNGKSLHGSQFFITMADDLDFLDKQGHTVFGYVAEGSEVLERLNQLIVDSTDRPFQDTCISHSVILEDPFDDPKWLTALIPCESPDIPDSLLDSNRIGLYEDIDEEGLTEEEIVAKEAKTSALILEMIGDLPNADTKPPENVLFICRLNPITKEADLCTIFSRFGRIVSCDVIRDKKTGHSKQYGFIEFESREDCEKAFFKMENVLIDDRRVHVDFCQSVAKDRRKRIKR</sequence>
<dbReference type="SUPFAM" id="SSF54928">
    <property type="entry name" value="RNA-binding domain, RBD"/>
    <property type="match status" value="1"/>
</dbReference>
<dbReference type="InterPro" id="IPR035979">
    <property type="entry name" value="RBD_domain_sf"/>
</dbReference>
<dbReference type="InterPro" id="IPR035538">
    <property type="entry name" value="Cyclophilin_PPIL4"/>
</dbReference>
<feature type="non-terminal residue" evidence="11">
    <location>
        <position position="1"/>
    </location>
</feature>
<gene>
    <name evidence="11" type="primary">PPIL4</name>
    <name evidence="11" type="ORF">GZH46_02340</name>
</gene>
<keyword evidence="6 8" id="KW-0539">Nucleus</keyword>
<evidence type="ECO:0000256" key="5">
    <source>
        <dbReference type="ARBA" id="ARBA00023235"/>
    </source>
</evidence>
<dbReference type="InterPro" id="IPR002130">
    <property type="entry name" value="Cyclophilin-type_PPIase_dom"/>
</dbReference>
<dbReference type="Gene3D" id="3.30.70.330">
    <property type="match status" value="1"/>
</dbReference>
<evidence type="ECO:0000256" key="1">
    <source>
        <dbReference type="ARBA" id="ARBA00000971"/>
    </source>
</evidence>
<dbReference type="Pfam" id="PF00076">
    <property type="entry name" value="RRM_1"/>
    <property type="match status" value="1"/>
</dbReference>
<feature type="domain" description="RRM" evidence="10">
    <location>
        <begin position="237"/>
        <end position="315"/>
    </location>
</feature>
<proteinExistence type="inferred from homology"/>
<comment type="catalytic activity">
    <reaction evidence="1 8">
        <text>[protein]-peptidylproline (omega=180) = [protein]-peptidylproline (omega=0)</text>
        <dbReference type="Rhea" id="RHEA:16237"/>
        <dbReference type="Rhea" id="RHEA-COMP:10747"/>
        <dbReference type="Rhea" id="RHEA-COMP:10748"/>
        <dbReference type="ChEBI" id="CHEBI:83833"/>
        <dbReference type="ChEBI" id="CHEBI:83834"/>
        <dbReference type="EC" id="5.2.1.8"/>
    </reaction>
</comment>
<dbReference type="InterPro" id="IPR012677">
    <property type="entry name" value="Nucleotide-bd_a/b_plait_sf"/>
</dbReference>
<dbReference type="InterPro" id="IPR035542">
    <property type="entry name" value="CRIP"/>
</dbReference>
<name>A0ABQ7S6V7_9ACAR</name>
<reference evidence="11 12" key="1">
    <citation type="submission" date="2020-10" db="EMBL/GenBank/DDBJ databases">
        <authorList>
            <person name="Klimov P.B."/>
            <person name="Dyachkov S.M."/>
            <person name="Chetverikov P.E."/>
        </authorList>
    </citation>
    <scope>NUCLEOTIDE SEQUENCE [LARGE SCALE GENOMIC DNA]</scope>
    <source>
        <strain evidence="11">BMOC 18-1129-001#AD2665</strain>
        <tissue evidence="11">Entire mites</tissue>
    </source>
</reference>
<dbReference type="SUPFAM" id="SSF50891">
    <property type="entry name" value="Cyclophilin-like"/>
    <property type="match status" value="1"/>
</dbReference>
<organism evidence="11 12">
    <name type="scientific">Fragariocoptes setiger</name>
    <dbReference type="NCBI Taxonomy" id="1670756"/>
    <lineage>
        <taxon>Eukaryota</taxon>
        <taxon>Metazoa</taxon>
        <taxon>Ecdysozoa</taxon>
        <taxon>Arthropoda</taxon>
        <taxon>Chelicerata</taxon>
        <taxon>Arachnida</taxon>
        <taxon>Acari</taxon>
        <taxon>Acariformes</taxon>
        <taxon>Trombidiformes</taxon>
        <taxon>Prostigmata</taxon>
        <taxon>Eupodina</taxon>
        <taxon>Eriophyoidea</taxon>
        <taxon>Phytoptidae</taxon>
        <taxon>Fragariocoptes</taxon>
    </lineage>
</organism>
<keyword evidence="5 8" id="KW-0413">Isomerase</keyword>
<evidence type="ECO:0000313" key="11">
    <source>
        <dbReference type="EMBL" id="KAG9509150.1"/>
    </source>
</evidence>
<evidence type="ECO:0000256" key="3">
    <source>
        <dbReference type="ARBA" id="ARBA00022884"/>
    </source>
</evidence>
<evidence type="ECO:0000256" key="6">
    <source>
        <dbReference type="ARBA" id="ARBA00023242"/>
    </source>
</evidence>
<protein>
    <recommendedName>
        <fullName evidence="8">Peptidyl-prolyl cis-trans isomerase</fullName>
        <shortName evidence="8">PPIase</shortName>
        <ecNumber evidence="8">5.2.1.8</ecNumber>
    </recommendedName>
</protein>
<comment type="caution">
    <text evidence="11">The sequence shown here is derived from an EMBL/GenBank/DDBJ whole genome shotgun (WGS) entry which is preliminary data.</text>
</comment>
<dbReference type="CDD" id="cd01921">
    <property type="entry name" value="cyclophilin_RRM"/>
    <property type="match status" value="1"/>
</dbReference>
<dbReference type="Proteomes" id="UP000825002">
    <property type="component" value="Unassembled WGS sequence"/>
</dbReference>
<dbReference type="EC" id="5.2.1.8" evidence="8"/>
<dbReference type="PANTHER" id="PTHR45843:SF1">
    <property type="entry name" value="PEPTIDYL-PROLYL CIS-TRANS ISOMERASE-LIKE 4"/>
    <property type="match status" value="1"/>
</dbReference>
<dbReference type="PANTHER" id="PTHR45843">
    <property type="entry name" value="PEPTIDYL-PROLYL CIS-TRANS ISOMERASE-LIKE 4"/>
    <property type="match status" value="1"/>
</dbReference>
<keyword evidence="12" id="KW-1185">Reference proteome</keyword>
<feature type="domain" description="PPIase cyclophilin-type" evidence="9">
    <location>
        <begin position="1"/>
        <end position="161"/>
    </location>
</feature>
<evidence type="ECO:0000256" key="4">
    <source>
        <dbReference type="ARBA" id="ARBA00023110"/>
    </source>
</evidence>
<evidence type="ECO:0000256" key="2">
    <source>
        <dbReference type="ARBA" id="ARBA00004123"/>
    </source>
</evidence>
<dbReference type="EMBL" id="JAIFTH010000645">
    <property type="protein sequence ID" value="KAG9509150.1"/>
    <property type="molecule type" value="Genomic_DNA"/>
</dbReference>
<evidence type="ECO:0000313" key="12">
    <source>
        <dbReference type="Proteomes" id="UP000825002"/>
    </source>
</evidence>
<dbReference type="CDD" id="cd12235">
    <property type="entry name" value="RRM_PPIL4"/>
    <property type="match status" value="1"/>
</dbReference>
<comment type="function">
    <text evidence="8">PPIases accelerate the folding of proteins. It catalyzes the cis-trans isomerization of proline imidic peptide bonds in oligopeptides.</text>
</comment>
<dbReference type="InterPro" id="IPR000504">
    <property type="entry name" value="RRM_dom"/>
</dbReference>
<evidence type="ECO:0000256" key="8">
    <source>
        <dbReference type="RuleBase" id="RU365081"/>
    </source>
</evidence>
<dbReference type="Pfam" id="PF00160">
    <property type="entry name" value="Pro_isomerase"/>
    <property type="match status" value="1"/>
</dbReference>
<dbReference type="InterPro" id="IPR029000">
    <property type="entry name" value="Cyclophilin-like_dom_sf"/>
</dbReference>
<dbReference type="PRINTS" id="PR00153">
    <property type="entry name" value="CSAPPISMRASE"/>
</dbReference>
<dbReference type="PROSITE" id="PS50072">
    <property type="entry name" value="CSA_PPIASE_2"/>
    <property type="match status" value="1"/>
</dbReference>
<dbReference type="SMART" id="SM00360">
    <property type="entry name" value="RRM"/>
    <property type="match status" value="1"/>
</dbReference>
<comment type="similarity">
    <text evidence="8">Belongs to the cyclophilin-type PPIase family. PPIL4 subfamily.</text>
</comment>
<evidence type="ECO:0000256" key="7">
    <source>
        <dbReference type="PROSITE-ProRule" id="PRU00176"/>
    </source>
</evidence>
<evidence type="ECO:0000259" key="10">
    <source>
        <dbReference type="PROSITE" id="PS50102"/>
    </source>
</evidence>
<evidence type="ECO:0000259" key="9">
    <source>
        <dbReference type="PROSITE" id="PS50072"/>
    </source>
</evidence>